<accession>A0AAD1CIN2</accession>
<protein>
    <submittedName>
        <fullName evidence="1">Uncharacterized protein</fullName>
    </submittedName>
</protein>
<sequence>MTSNVIRFTPKAELTGQQNLNEFIISSRTHLTAFGTDNWDENKWDTMHGKRKVVVRFSTNLKPSNSYHYEPISAPFLDFTKAYIRNLYTDKPVANLQRHMEAIRVLEEALILATGKADILLLDGTVLERLDEVFHRQLSDVKARNKAGY</sequence>
<evidence type="ECO:0000313" key="1">
    <source>
        <dbReference type="EMBL" id="BAX54300.1"/>
    </source>
</evidence>
<name>A0AAD1CIN2_PHODP</name>
<gene>
    <name evidence="1" type="ORF">PDPUS_1_02926</name>
</gene>
<reference evidence="2" key="1">
    <citation type="submission" date="2017-05" db="EMBL/GenBank/DDBJ databases">
        <title>Whole genome sequence of fish pathogenic bacteria, Photobacterium damselae subsp. piscicida, strain 91-197, isolated from hybrid striped bass (Morone sp.) in USA.</title>
        <authorList>
            <person name="Teru Y."/>
            <person name="Hikima J."/>
            <person name="Kono T."/>
            <person name="Sakai M."/>
            <person name="Takano T."/>
            <person name="Hawke J.P."/>
            <person name="Takeyama H."/>
            <person name="Aoki T."/>
        </authorList>
    </citation>
    <scope>NUCLEOTIDE SEQUENCE [LARGE SCALE GENOMIC DNA]</scope>
    <source>
        <strain evidence="2">91-197</strain>
    </source>
</reference>
<dbReference type="RefSeq" id="WP_224756682.1">
    <property type="nucleotide sequence ID" value="NZ_AP018045.1"/>
</dbReference>
<organism evidence="1 2">
    <name type="scientific">Photobacterium damsela subsp. piscicida</name>
    <name type="common">Pasteurella piscicida</name>
    <dbReference type="NCBI Taxonomy" id="38294"/>
    <lineage>
        <taxon>Bacteria</taxon>
        <taxon>Pseudomonadati</taxon>
        <taxon>Pseudomonadota</taxon>
        <taxon>Gammaproteobacteria</taxon>
        <taxon>Vibrionales</taxon>
        <taxon>Vibrionaceae</taxon>
        <taxon>Photobacterium</taxon>
    </lineage>
</organism>
<dbReference type="AlphaFoldDB" id="A0AAD1CIN2"/>
<dbReference type="Proteomes" id="UP000218676">
    <property type="component" value="Chromosome 1"/>
</dbReference>
<dbReference type="EMBL" id="AP018045">
    <property type="protein sequence ID" value="BAX54300.1"/>
    <property type="molecule type" value="Genomic_DNA"/>
</dbReference>
<proteinExistence type="predicted"/>
<evidence type="ECO:0000313" key="2">
    <source>
        <dbReference type="Proteomes" id="UP000218676"/>
    </source>
</evidence>